<evidence type="ECO:0000259" key="6">
    <source>
        <dbReference type="PROSITE" id="PS51123"/>
    </source>
</evidence>
<gene>
    <name evidence="7" type="ORF">GCM10023198_28060</name>
</gene>
<keyword evidence="2 4" id="KW-0472">Membrane</keyword>
<feature type="domain" description="OmpA-like" evidence="6">
    <location>
        <begin position="225"/>
        <end position="343"/>
    </location>
</feature>
<feature type="compositionally biased region" description="Low complexity" evidence="5">
    <location>
        <begin position="42"/>
        <end position="51"/>
    </location>
</feature>
<feature type="region of interest" description="Disordered" evidence="5">
    <location>
        <begin position="25"/>
        <end position="51"/>
    </location>
</feature>
<dbReference type="InterPro" id="IPR036737">
    <property type="entry name" value="OmpA-like_sf"/>
</dbReference>
<dbReference type="RefSeq" id="WP_253869662.1">
    <property type="nucleotide sequence ID" value="NZ_BAABHM010000012.1"/>
</dbReference>
<dbReference type="CDD" id="cd07185">
    <property type="entry name" value="OmpA_C-like"/>
    <property type="match status" value="1"/>
</dbReference>
<organism evidence="7 8">
    <name type="scientific">Promicromonospora umidemergens</name>
    <dbReference type="NCBI Taxonomy" id="629679"/>
    <lineage>
        <taxon>Bacteria</taxon>
        <taxon>Bacillati</taxon>
        <taxon>Actinomycetota</taxon>
        <taxon>Actinomycetes</taxon>
        <taxon>Micrococcales</taxon>
        <taxon>Promicromonosporaceae</taxon>
        <taxon>Promicromonospora</taxon>
    </lineage>
</organism>
<keyword evidence="8" id="KW-1185">Reference proteome</keyword>
<dbReference type="PANTHER" id="PTHR30329">
    <property type="entry name" value="STATOR ELEMENT OF FLAGELLAR MOTOR COMPLEX"/>
    <property type="match status" value="1"/>
</dbReference>
<feature type="region of interest" description="Disordered" evidence="5">
    <location>
        <begin position="305"/>
        <end position="327"/>
    </location>
</feature>
<dbReference type="PANTHER" id="PTHR30329:SF21">
    <property type="entry name" value="LIPOPROTEIN YIAD-RELATED"/>
    <property type="match status" value="1"/>
</dbReference>
<accession>A0ABP8XBD9</accession>
<keyword evidence="3" id="KW-0998">Cell outer membrane</keyword>
<dbReference type="PRINTS" id="PR01021">
    <property type="entry name" value="OMPADOMAIN"/>
</dbReference>
<dbReference type="Pfam" id="PF00691">
    <property type="entry name" value="OmpA"/>
    <property type="match status" value="1"/>
</dbReference>
<name>A0ABP8XBD9_9MICO</name>
<dbReference type="PROSITE" id="PS51123">
    <property type="entry name" value="OMPA_2"/>
    <property type="match status" value="1"/>
</dbReference>
<dbReference type="InterPro" id="IPR006664">
    <property type="entry name" value="OMP_bac"/>
</dbReference>
<feature type="compositionally biased region" description="Low complexity" evidence="5">
    <location>
        <begin position="25"/>
        <end position="35"/>
    </location>
</feature>
<evidence type="ECO:0000256" key="5">
    <source>
        <dbReference type="SAM" id="MobiDB-lite"/>
    </source>
</evidence>
<protein>
    <recommendedName>
        <fullName evidence="6">OmpA-like domain-containing protein</fullName>
    </recommendedName>
</protein>
<dbReference type="InterPro" id="IPR006665">
    <property type="entry name" value="OmpA-like"/>
</dbReference>
<evidence type="ECO:0000313" key="7">
    <source>
        <dbReference type="EMBL" id="GAA4704771.1"/>
    </source>
</evidence>
<sequence length="512" mass="53580">MRRVVLTALAVGLVGILPGCGLVGPGPSEPTGSPSRASAPQTSPGGTTPPGEVVAVDREWHGALVHLDVRPVEVDGSLAVLRYEYSAAPVDPAAELRSSDIVLAFGGLGNSVTDGRGVRLFDTGEGSVHPVARTLGGFPAAAIEQVDDEPDAVRGSAVAVFAAPVNESVDVLFPEFGVVTVPVVAAGDGFDSAVEQVGGVGDAETKNLRAFTQAYDDESRTSAQDGDVTVTLASDVLFASDKHTLSTSARNVVDKAAASILEQADDGEVRVVGHTDDVDTDAYNQKLSDRRARSVAEHLRAQLGGDYSVTEEGRGETEPVADGTSPEARAANRRVEIHFQGHLVVERDATSDVPETDAPTAKNSAVTYSSDNGEYTVEVRSMVRRPEALVGTLVAERVAGESIDGAWFLPAHAGIVGDRAFGTLAEAAGPHNLSLLGGSDRVLPFDYVTEKRPGGFVVRRLLGDEQVTPLELGERTLITVVWPDTGQDTVTVDAPDRFRITDVPVTDPPTGD</sequence>
<dbReference type="Gene3D" id="3.30.1330.60">
    <property type="entry name" value="OmpA-like domain"/>
    <property type="match status" value="1"/>
</dbReference>
<dbReference type="Proteomes" id="UP001500843">
    <property type="component" value="Unassembled WGS sequence"/>
</dbReference>
<dbReference type="EMBL" id="BAABHM010000012">
    <property type="protein sequence ID" value="GAA4704771.1"/>
    <property type="molecule type" value="Genomic_DNA"/>
</dbReference>
<reference evidence="8" key="1">
    <citation type="journal article" date="2019" name="Int. J. Syst. Evol. Microbiol.">
        <title>The Global Catalogue of Microorganisms (GCM) 10K type strain sequencing project: providing services to taxonomists for standard genome sequencing and annotation.</title>
        <authorList>
            <consortium name="The Broad Institute Genomics Platform"/>
            <consortium name="The Broad Institute Genome Sequencing Center for Infectious Disease"/>
            <person name="Wu L."/>
            <person name="Ma J."/>
        </authorList>
    </citation>
    <scope>NUCLEOTIDE SEQUENCE [LARGE SCALE GENOMIC DNA]</scope>
    <source>
        <strain evidence="8">JCM 17975</strain>
    </source>
</reference>
<dbReference type="InterPro" id="IPR050330">
    <property type="entry name" value="Bact_OuterMem_StrucFunc"/>
</dbReference>
<comment type="caution">
    <text evidence="7">The sequence shown here is derived from an EMBL/GenBank/DDBJ whole genome shotgun (WGS) entry which is preliminary data.</text>
</comment>
<evidence type="ECO:0000256" key="2">
    <source>
        <dbReference type="ARBA" id="ARBA00023136"/>
    </source>
</evidence>
<dbReference type="SUPFAM" id="SSF103088">
    <property type="entry name" value="OmpA-like"/>
    <property type="match status" value="1"/>
</dbReference>
<evidence type="ECO:0000256" key="4">
    <source>
        <dbReference type="PROSITE-ProRule" id="PRU00473"/>
    </source>
</evidence>
<evidence type="ECO:0000256" key="1">
    <source>
        <dbReference type="ARBA" id="ARBA00004442"/>
    </source>
</evidence>
<proteinExistence type="predicted"/>
<comment type="subcellular location">
    <subcellularLocation>
        <location evidence="1">Cell outer membrane</location>
    </subcellularLocation>
</comment>
<evidence type="ECO:0000313" key="8">
    <source>
        <dbReference type="Proteomes" id="UP001500843"/>
    </source>
</evidence>
<evidence type="ECO:0000256" key="3">
    <source>
        <dbReference type="ARBA" id="ARBA00023237"/>
    </source>
</evidence>